<dbReference type="Proteomes" id="UP001525961">
    <property type="component" value="Unassembled WGS sequence"/>
</dbReference>
<protein>
    <submittedName>
        <fullName evidence="2">Uncharacterized protein</fullName>
    </submittedName>
</protein>
<organism evidence="2 3">
    <name type="scientific">Laspinema olomoucense D3b</name>
    <dbReference type="NCBI Taxonomy" id="2953688"/>
    <lineage>
        <taxon>Bacteria</taxon>
        <taxon>Bacillati</taxon>
        <taxon>Cyanobacteriota</taxon>
        <taxon>Cyanophyceae</taxon>
        <taxon>Oscillatoriophycideae</taxon>
        <taxon>Oscillatoriales</taxon>
        <taxon>Laspinemataceae</taxon>
        <taxon>Laspinema</taxon>
        <taxon>Laspinema olomoucense</taxon>
    </lineage>
</organism>
<name>A0ABT2NCJ1_9CYAN</name>
<dbReference type="EMBL" id="JAMXFA010000037">
    <property type="protein sequence ID" value="MCT7980409.1"/>
    <property type="molecule type" value="Genomic_DNA"/>
</dbReference>
<reference evidence="2 3" key="1">
    <citation type="journal article" date="2022" name="Front. Microbiol.">
        <title>High genomic differentiation and limited gene flow indicate recent cryptic speciation within the genus Laspinema (cyanobacteria).</title>
        <authorList>
            <person name="Stanojkovic A."/>
            <person name="Skoupy S."/>
            <person name="Skaloud P."/>
            <person name="Dvorak P."/>
        </authorList>
    </citation>
    <scope>NUCLEOTIDE SEQUENCE [LARGE SCALE GENOMIC DNA]</scope>
    <source>
        <strain evidence="2 3">D3b</strain>
    </source>
</reference>
<keyword evidence="1" id="KW-1133">Transmembrane helix</keyword>
<evidence type="ECO:0000313" key="2">
    <source>
        <dbReference type="EMBL" id="MCT7980409.1"/>
    </source>
</evidence>
<keyword evidence="3" id="KW-1185">Reference proteome</keyword>
<feature type="transmembrane region" description="Helical" evidence="1">
    <location>
        <begin position="25"/>
        <end position="51"/>
    </location>
</feature>
<gene>
    <name evidence="2" type="ORF">NG792_22050</name>
</gene>
<sequence>MENKASQSPLRFLSRDRDSISQKDALGILCLITLGFQVVTLGILAVLYGAYSRLADRPPPSLVQLQTGEAIQVAAIDSRERTPEVIQSFVRETMSLLFTWTGELPRLPGENADSSQPDAGINITSSGGPRRLVATPAWHASFALSHDFRNELLTQIADLTPPGVWRNRSSVVLEILELSAPQQIQDGQWKLTLVANLAFFDNNNALGEYTPFNKEIFVRAVEPPTTPLSATGMEAVISTIRKRGLEIYAIRDM</sequence>
<evidence type="ECO:0000313" key="3">
    <source>
        <dbReference type="Proteomes" id="UP001525961"/>
    </source>
</evidence>
<comment type="caution">
    <text evidence="2">The sequence shown here is derived from an EMBL/GenBank/DDBJ whole genome shotgun (WGS) entry which is preliminary data.</text>
</comment>
<accession>A0ABT2NCJ1</accession>
<keyword evidence="1" id="KW-0472">Membrane</keyword>
<keyword evidence="1" id="KW-0812">Transmembrane</keyword>
<proteinExistence type="predicted"/>
<evidence type="ECO:0000256" key="1">
    <source>
        <dbReference type="SAM" id="Phobius"/>
    </source>
</evidence>
<dbReference type="RefSeq" id="WP_261236830.1">
    <property type="nucleotide sequence ID" value="NZ_JAMXFA010000037.1"/>
</dbReference>